<comment type="caution">
    <text evidence="1">The sequence shown here is derived from an EMBL/GenBank/DDBJ whole genome shotgun (WGS) entry which is preliminary data.</text>
</comment>
<gene>
    <name evidence="1" type="ORF">DFO70_1499</name>
</gene>
<reference evidence="1 2" key="1">
    <citation type="submission" date="2018-06" db="EMBL/GenBank/DDBJ databases">
        <title>Freshwater and sediment microbial communities from various areas in North America, analyzing microbe dynamics in response to fracking.</title>
        <authorList>
            <person name="Lamendella R."/>
        </authorList>
    </citation>
    <scope>NUCLEOTIDE SEQUENCE [LARGE SCALE GENOMIC DNA]</scope>
    <source>
        <strain evidence="1 2">14_TX</strain>
    </source>
</reference>
<proteinExistence type="predicted"/>
<organism evidence="1 2">
    <name type="scientific">Cytobacillus firmus</name>
    <name type="common">Bacillus firmus</name>
    <dbReference type="NCBI Taxonomy" id="1399"/>
    <lineage>
        <taxon>Bacteria</taxon>
        <taxon>Bacillati</taxon>
        <taxon>Bacillota</taxon>
        <taxon>Bacilli</taxon>
        <taxon>Bacillales</taxon>
        <taxon>Bacillaceae</taxon>
        <taxon>Cytobacillus</taxon>
    </lineage>
</organism>
<sequence>MERAEEKSATNKDEELKYDGDHLTVGVTEDMNLPKIKNIQYKEVNLDSLTPDQEELDALIITKAFFNEADKNKYVNFYKEVKYPVFFVGIKGFKLFAFTTEDMNIENSKDDNSAYIQGFKNTNGEKEVFKVYKSKEATDKEIFIQMFDYISK</sequence>
<dbReference type="EMBL" id="QNSF01000049">
    <property type="protein sequence ID" value="RBP84935.1"/>
    <property type="molecule type" value="Genomic_DNA"/>
</dbReference>
<dbReference type="AlphaFoldDB" id="A0A366JF54"/>
<dbReference type="RefSeq" id="WP_166672575.1">
    <property type="nucleotide sequence ID" value="NZ_QNSF01000049.1"/>
</dbReference>
<accession>A0A366JF54</accession>
<evidence type="ECO:0000313" key="2">
    <source>
        <dbReference type="Proteomes" id="UP000252731"/>
    </source>
</evidence>
<keyword evidence="2" id="KW-1185">Reference proteome</keyword>
<evidence type="ECO:0000313" key="1">
    <source>
        <dbReference type="EMBL" id="RBP84935.1"/>
    </source>
</evidence>
<protein>
    <submittedName>
        <fullName evidence="1">Uncharacterized protein</fullName>
    </submittedName>
</protein>
<name>A0A366JF54_CYTFI</name>
<dbReference type="Proteomes" id="UP000252731">
    <property type="component" value="Unassembled WGS sequence"/>
</dbReference>